<sequence>MMKSKRIQAGLYRVTLENGDEYTVNQIRTDAAGYGIENLWWVSPSGEFTPPCYFDPFYTKGEALHQLSLLEA</sequence>
<reference evidence="2" key="1">
    <citation type="submission" date="2018-01" db="EMBL/GenBank/DDBJ databases">
        <authorList>
            <person name="Gaut B.S."/>
            <person name="Morton B.R."/>
            <person name="Clegg M.T."/>
            <person name="Duvall M.R."/>
        </authorList>
    </citation>
    <scope>NUCLEOTIDE SEQUENCE [LARGE SCALE GENOMIC DNA]</scope>
</reference>
<name>A0A2L1IX15_9CAUD</name>
<evidence type="ECO:0000313" key="2">
    <source>
        <dbReference type="Proteomes" id="UP000240246"/>
    </source>
</evidence>
<dbReference type="EMBL" id="MG757156">
    <property type="protein sequence ID" value="AVD99653.1"/>
    <property type="molecule type" value="Genomic_DNA"/>
</dbReference>
<evidence type="ECO:0000313" key="1">
    <source>
        <dbReference type="EMBL" id="AVD99653.1"/>
    </source>
</evidence>
<keyword evidence="2" id="KW-1185">Reference proteome</keyword>
<proteinExistence type="predicted"/>
<gene>
    <name evidence="1" type="ORF">SEA_CUKE_35</name>
</gene>
<protein>
    <submittedName>
        <fullName evidence="1">Uncharacterized protein</fullName>
    </submittedName>
</protein>
<organism evidence="1 2">
    <name type="scientific">Mycobacterium phage Cuke</name>
    <dbReference type="NCBI Taxonomy" id="2079417"/>
    <lineage>
        <taxon>Viruses</taxon>
        <taxon>Duplodnaviria</taxon>
        <taxon>Heunggongvirae</taxon>
        <taxon>Uroviricota</taxon>
        <taxon>Caudoviricetes</taxon>
        <taxon>Cukevirus</taxon>
        <taxon>Cukevirus cuke</taxon>
    </lineage>
</organism>
<accession>A0A2L1IX15</accession>
<dbReference type="Proteomes" id="UP000240246">
    <property type="component" value="Segment"/>
</dbReference>